<comment type="caution">
    <text evidence="3">The sequence shown here is derived from an EMBL/GenBank/DDBJ whole genome shotgun (WGS) entry which is preliminary data.</text>
</comment>
<reference evidence="3" key="1">
    <citation type="submission" date="2020-04" db="EMBL/GenBank/DDBJ databases">
        <authorList>
            <person name="Zhang T."/>
        </authorList>
    </citation>
    <scope>NUCLEOTIDE SEQUENCE</scope>
    <source>
        <strain evidence="3">HKST-UBA02</strain>
    </source>
</reference>
<keyword evidence="2" id="KW-0732">Signal</keyword>
<evidence type="ECO:0000313" key="4">
    <source>
        <dbReference type="Proteomes" id="UP000739538"/>
    </source>
</evidence>
<protein>
    <recommendedName>
        <fullName evidence="5">Lipoprotein</fullName>
    </recommendedName>
</protein>
<dbReference type="EMBL" id="JAGQHS010000119">
    <property type="protein sequence ID" value="MCA9757779.1"/>
    <property type="molecule type" value="Genomic_DNA"/>
</dbReference>
<reference evidence="3" key="2">
    <citation type="journal article" date="2021" name="Microbiome">
        <title>Successional dynamics and alternative stable states in a saline activated sludge microbial community over 9 years.</title>
        <authorList>
            <person name="Wang Y."/>
            <person name="Ye J."/>
            <person name="Ju F."/>
            <person name="Liu L."/>
            <person name="Boyd J.A."/>
            <person name="Deng Y."/>
            <person name="Parks D.H."/>
            <person name="Jiang X."/>
            <person name="Yin X."/>
            <person name="Woodcroft B.J."/>
            <person name="Tyson G.W."/>
            <person name="Hugenholtz P."/>
            <person name="Polz M.F."/>
            <person name="Zhang T."/>
        </authorList>
    </citation>
    <scope>NUCLEOTIDE SEQUENCE</scope>
    <source>
        <strain evidence="3">HKST-UBA02</strain>
    </source>
</reference>
<organism evidence="3 4">
    <name type="scientific">Eiseniibacteriota bacterium</name>
    <dbReference type="NCBI Taxonomy" id="2212470"/>
    <lineage>
        <taxon>Bacteria</taxon>
        <taxon>Candidatus Eiseniibacteriota</taxon>
    </lineage>
</organism>
<dbReference type="AlphaFoldDB" id="A0A956NF11"/>
<accession>A0A956NF11</accession>
<feature type="signal peptide" evidence="2">
    <location>
        <begin position="1"/>
        <end position="18"/>
    </location>
</feature>
<evidence type="ECO:0000256" key="1">
    <source>
        <dbReference type="SAM" id="MobiDB-lite"/>
    </source>
</evidence>
<evidence type="ECO:0000313" key="3">
    <source>
        <dbReference type="EMBL" id="MCA9757779.1"/>
    </source>
</evidence>
<evidence type="ECO:0000256" key="2">
    <source>
        <dbReference type="SAM" id="SignalP"/>
    </source>
</evidence>
<dbReference type="PROSITE" id="PS51257">
    <property type="entry name" value="PROKAR_LIPOPROTEIN"/>
    <property type="match status" value="1"/>
</dbReference>
<evidence type="ECO:0008006" key="5">
    <source>
        <dbReference type="Google" id="ProtNLM"/>
    </source>
</evidence>
<feature type="chain" id="PRO_5037169551" description="Lipoprotein" evidence="2">
    <location>
        <begin position="19"/>
        <end position="250"/>
    </location>
</feature>
<sequence length="250" mass="26637">MGTVRLLRLGLATLAVLALIGGSAGCNKKTAAGGSDVLQLYVSPSWSDYGISTLAYLGERNTSGEANALNLASRVIGGEIRNQDKYIVLGDKVVADRAQAAGKTELLDHLRAIWRSDRVVDKFQAGELCEALGVDALLVAEVSDWTQYTIEPTSEGTSWSRAGIALYIYSPKGEPGPLVWGANRVLREDSLPYRPSGGAAQLAGSETSNANRQRESRRDNTLETVPPPPPIENVARAVLGEVLAALPPRN</sequence>
<feature type="compositionally biased region" description="Basic and acidic residues" evidence="1">
    <location>
        <begin position="212"/>
        <end position="221"/>
    </location>
</feature>
<dbReference type="Proteomes" id="UP000739538">
    <property type="component" value="Unassembled WGS sequence"/>
</dbReference>
<gene>
    <name evidence="3" type="ORF">KDA27_18430</name>
</gene>
<feature type="region of interest" description="Disordered" evidence="1">
    <location>
        <begin position="194"/>
        <end position="231"/>
    </location>
</feature>
<name>A0A956NF11_UNCEI</name>
<proteinExistence type="predicted"/>